<evidence type="ECO:0000313" key="8">
    <source>
        <dbReference type="Proteomes" id="UP001236014"/>
    </source>
</evidence>
<evidence type="ECO:0000256" key="1">
    <source>
        <dbReference type="ARBA" id="ARBA00003907"/>
    </source>
</evidence>
<dbReference type="InterPro" id="IPR029063">
    <property type="entry name" value="SAM-dependent_MTases_sf"/>
</dbReference>
<comment type="function">
    <text evidence="1 6">Exhibits S-adenosyl-L-methionine-dependent methyltransferase activity.</text>
</comment>
<dbReference type="EMBL" id="CP127294">
    <property type="protein sequence ID" value="WIX79805.1"/>
    <property type="molecule type" value="Genomic_DNA"/>
</dbReference>
<evidence type="ECO:0000256" key="4">
    <source>
        <dbReference type="ARBA" id="ARBA00022679"/>
    </source>
</evidence>
<dbReference type="PANTHER" id="PTHR43619:SF2">
    <property type="entry name" value="S-ADENOSYL-L-METHIONINE-DEPENDENT METHYLTRANSFERASES SUPERFAMILY PROTEIN"/>
    <property type="match status" value="1"/>
</dbReference>
<dbReference type="GO" id="GO:0032259">
    <property type="term" value="P:methylation"/>
    <property type="evidence" value="ECO:0007669"/>
    <property type="project" value="UniProtKB-KW"/>
</dbReference>
<reference evidence="7 8" key="1">
    <citation type="submission" date="2023-06" db="EMBL/GenBank/DDBJ databases">
        <authorList>
            <person name="Oyuntsetseg B."/>
            <person name="Kim S.B."/>
        </authorList>
    </citation>
    <scope>NUCLEOTIDE SEQUENCE [LARGE SCALE GENOMIC DNA]</scope>
    <source>
        <strain evidence="7 8">2-15</strain>
    </source>
</reference>
<comment type="similarity">
    <text evidence="2 6">Belongs to the UPF0677 family.</text>
</comment>
<gene>
    <name evidence="7" type="ORF">QRX50_03115</name>
</gene>
<keyword evidence="8" id="KW-1185">Reference proteome</keyword>
<keyword evidence="3 6" id="KW-0489">Methyltransferase</keyword>
<name>A0A9Y2IG97_9PSEU</name>
<dbReference type="EC" id="2.1.1.-" evidence="6"/>
<dbReference type="SUPFAM" id="SSF53335">
    <property type="entry name" value="S-adenosyl-L-methionine-dependent methyltransferases"/>
    <property type="match status" value="1"/>
</dbReference>
<evidence type="ECO:0000256" key="2">
    <source>
        <dbReference type="ARBA" id="ARBA00008138"/>
    </source>
</evidence>
<protein>
    <recommendedName>
        <fullName evidence="6">S-adenosyl-L-methionine-dependent methyltransferase</fullName>
        <ecNumber evidence="6">2.1.1.-</ecNumber>
    </recommendedName>
</protein>
<keyword evidence="4 7" id="KW-0808">Transferase</keyword>
<dbReference type="Proteomes" id="UP001236014">
    <property type="component" value="Chromosome"/>
</dbReference>
<dbReference type="PANTHER" id="PTHR43619">
    <property type="entry name" value="S-ADENOSYL-L-METHIONINE-DEPENDENT METHYLTRANSFERASE YKTD-RELATED"/>
    <property type="match status" value="1"/>
</dbReference>
<evidence type="ECO:0000256" key="3">
    <source>
        <dbReference type="ARBA" id="ARBA00022603"/>
    </source>
</evidence>
<evidence type="ECO:0000313" key="7">
    <source>
        <dbReference type="EMBL" id="WIX79805.1"/>
    </source>
</evidence>
<evidence type="ECO:0000256" key="6">
    <source>
        <dbReference type="RuleBase" id="RU362030"/>
    </source>
</evidence>
<sequence>MSATALMIAAARAIETNRPDGLVHDEWAERFVRAAEPDLRLPTRIEDVELGDADPVWGRGGAYSGLRTRAFDDFLLAASSRVDQIALLGSGLDTRAWRLDLPVDLQFFELDRADVLGFKRRVLAGAAPRPRHEFLVADLAEDWAKVLTDAGFDPAQPTAWLVEGVLPYLSGAAEARLMAHIHRLSAPGSELGYEIVLGQEAESLRTHDLYTATGTSTGTDIGALFDDGTRPDSAANLRAAGWTVTSAPVADFTTRYGRGPDPAVVDPITQIRWVIGSKPLRTA</sequence>
<dbReference type="KEGG" id="acab:QRX50_03115"/>
<accession>A0A9Y2IG97</accession>
<dbReference type="InterPro" id="IPR007213">
    <property type="entry name" value="Ppm1/Ppm2/Tcmp"/>
</dbReference>
<proteinExistence type="inferred from homology"/>
<dbReference type="AlphaFoldDB" id="A0A9Y2IG97"/>
<dbReference type="Gene3D" id="3.40.50.150">
    <property type="entry name" value="Vaccinia Virus protein VP39"/>
    <property type="match status" value="1"/>
</dbReference>
<dbReference type="GO" id="GO:0008168">
    <property type="term" value="F:methyltransferase activity"/>
    <property type="evidence" value="ECO:0007669"/>
    <property type="project" value="UniProtKB-UniRule"/>
</dbReference>
<organism evidence="7 8">
    <name type="scientific">Amycolatopsis carbonis</name>
    <dbReference type="NCBI Taxonomy" id="715471"/>
    <lineage>
        <taxon>Bacteria</taxon>
        <taxon>Bacillati</taxon>
        <taxon>Actinomycetota</taxon>
        <taxon>Actinomycetes</taxon>
        <taxon>Pseudonocardiales</taxon>
        <taxon>Pseudonocardiaceae</taxon>
        <taxon>Amycolatopsis</taxon>
    </lineage>
</organism>
<dbReference type="RefSeq" id="WP_285970484.1">
    <property type="nucleotide sequence ID" value="NZ_CP127294.1"/>
</dbReference>
<keyword evidence="5 6" id="KW-0949">S-adenosyl-L-methionine</keyword>
<evidence type="ECO:0000256" key="5">
    <source>
        <dbReference type="ARBA" id="ARBA00022691"/>
    </source>
</evidence>
<dbReference type="Pfam" id="PF04072">
    <property type="entry name" value="LCM"/>
    <property type="match status" value="1"/>
</dbReference>
<dbReference type="NCBIfam" id="TIGR00027">
    <property type="entry name" value="mthyl_TIGR00027"/>
    <property type="match status" value="1"/>
</dbReference>
<dbReference type="InterPro" id="IPR011610">
    <property type="entry name" value="SAM_mthyl_Trfase_ML2640-like"/>
</dbReference>